<dbReference type="OrthoDB" id="3439035at2759"/>
<evidence type="ECO:0000313" key="4">
    <source>
        <dbReference type="Proteomes" id="UP000434172"/>
    </source>
</evidence>
<organism evidence="3 4">
    <name type="scientific">Colletotrichum asianum</name>
    <dbReference type="NCBI Taxonomy" id="702518"/>
    <lineage>
        <taxon>Eukaryota</taxon>
        <taxon>Fungi</taxon>
        <taxon>Dikarya</taxon>
        <taxon>Ascomycota</taxon>
        <taxon>Pezizomycotina</taxon>
        <taxon>Sordariomycetes</taxon>
        <taxon>Hypocreomycetidae</taxon>
        <taxon>Glomerellales</taxon>
        <taxon>Glomerellaceae</taxon>
        <taxon>Colletotrichum</taxon>
        <taxon>Colletotrichum gloeosporioides species complex</taxon>
    </lineage>
</organism>
<feature type="compositionally biased region" description="Low complexity" evidence="2">
    <location>
        <begin position="204"/>
        <end position="221"/>
    </location>
</feature>
<comment type="caution">
    <text evidence="3">The sequence shown here is derived from an EMBL/GenBank/DDBJ whole genome shotgun (WGS) entry which is preliminary data.</text>
</comment>
<protein>
    <submittedName>
        <fullName evidence="3">Uncharacterized protein</fullName>
    </submittedName>
</protein>
<feature type="compositionally biased region" description="Polar residues" evidence="2">
    <location>
        <begin position="653"/>
        <end position="663"/>
    </location>
</feature>
<feature type="compositionally biased region" description="Low complexity" evidence="2">
    <location>
        <begin position="1005"/>
        <end position="1021"/>
    </location>
</feature>
<feature type="coiled-coil region" evidence="1">
    <location>
        <begin position="1066"/>
        <end position="1123"/>
    </location>
</feature>
<name>A0A8H3W636_9PEZI</name>
<feature type="compositionally biased region" description="Basic and acidic residues" evidence="2">
    <location>
        <begin position="794"/>
        <end position="810"/>
    </location>
</feature>
<feature type="compositionally biased region" description="Basic and acidic residues" evidence="2">
    <location>
        <begin position="729"/>
        <end position="785"/>
    </location>
</feature>
<accession>A0A8H3W636</accession>
<evidence type="ECO:0000256" key="2">
    <source>
        <dbReference type="SAM" id="MobiDB-lite"/>
    </source>
</evidence>
<feature type="compositionally biased region" description="Basic residues" evidence="2">
    <location>
        <begin position="1040"/>
        <end position="1051"/>
    </location>
</feature>
<feature type="region of interest" description="Disordered" evidence="2">
    <location>
        <begin position="148"/>
        <end position="1062"/>
    </location>
</feature>
<feature type="compositionally biased region" description="Basic and acidic residues" evidence="2">
    <location>
        <begin position="551"/>
        <end position="615"/>
    </location>
</feature>
<keyword evidence="4" id="KW-1185">Reference proteome</keyword>
<proteinExistence type="predicted"/>
<gene>
    <name evidence="3" type="ORF">GQ607_009660</name>
</gene>
<feature type="compositionally biased region" description="Low complexity" evidence="2">
    <location>
        <begin position="228"/>
        <end position="240"/>
    </location>
</feature>
<feature type="compositionally biased region" description="Basic and acidic residues" evidence="2">
    <location>
        <begin position="972"/>
        <end position="989"/>
    </location>
</feature>
<feature type="compositionally biased region" description="Basic and acidic residues" evidence="2">
    <location>
        <begin position="817"/>
        <end position="869"/>
    </location>
</feature>
<feature type="compositionally biased region" description="Basic and acidic residues" evidence="2">
    <location>
        <begin position="882"/>
        <end position="892"/>
    </location>
</feature>
<evidence type="ECO:0000313" key="3">
    <source>
        <dbReference type="EMBL" id="KAF0323116.1"/>
    </source>
</evidence>
<sequence>MDHDKAAPGQFGARPNRRASTQLTIDQEGRKPLFSKPSRETLNPKGTAPAASATTNRYGFSPTNARPPSRAAGIPRPPSSASMRPPSRAAAAAIPRPSSSMSQTPSVGSNHSADVASPGSRLPRPKSTIGVFAKGKIPSVADVWALAGEEDRPSPSPLERTRRTSPAVDASPSPAPRPFHNRQVAEEAKVRQNLNKEPNDFGRSRPLSRLSSDSLRDSYVGRYGGYSGSPASQSGSSSGSFTRRLSQYEREMAESPSAARQPENLFGNTRVGPYIADTGRTLARKTSNSSLNGGPGLGRRTSNSSLNGGQTLGKRTSNSSLNGTSPNLGRKTSYGSLGSSPGARAFAKSSVPEGWIKHLLDEDDKGIKRTPKPDWEVAANTPLPSVEALEPTPPTSRPGSTNPEARSPEKSFAWQLDADFTAGDLQISDSPRIRISGSGYDDASNRRFSNGSAYAEEPESSPFRREASAGPLSSRAARTNSKIDEIRQREEKANEKLAEPRRSQSRGRNTRLEEIREREAEAEEELAKTKAQTRSYYPTPDEDDLAPPVREYPRPKNSKLDTIRAREAESVSKKALAESRLEEIRERNSMSREFSPEAERVDKESTPIRESKREAWQPTNEDEGEHIANTPVTIYKNAGAPRETKPEAKVASPKSSGRPQLQHTRTDSRDLLQRLARAASSSPAGSPAPETVKPQAAADEKTEKDTQPPDTIKHEEERPTSRTVNPARTIERLREGFAEDLERNSQDRLAAREPQEAIKKVVAEPLAKEKQTTEVVEEKETKDQPSVETAPVEEVPKKTEDLKKAEEPARKSYVPRRRSEDRPKTSDSEKAEVTRRNRNDTLKKLDPTPKSDEASSSSKDEPKNIEAERPVSAGLRRVRRQRSTESSKDSRKSMASSDGDPTDRIEQEIMLFAPTDGQSERGSTRPPSIEPDSEEDKDLLAEETPRPVKTNPLSLPTPKVTGAYVDTPATFRVDKVQEKELKPAIKSEARPSMSHGRASSRRNSRASLRGRSISNANASESESSEQKEQDTAGTTTTSVLRRRKSTSRPRRPLMNSVKPPTVKDDLLELQRRHQIEDSTLDDLEEMFNLQKPLPPDFETEETVESMLDEINEKREEIANSANLSSDERDHTMQQIDRMTKTLTDGLRSIRSAKQGIERLEDKVSHADPSYNENKISEMEKMIAMVQDQQAKGTALQQPTATQKTADYTSISSDEKVNVIQLPIPQLMHRNPLRITFLGLLVIISAVWYAAESAMCELYCRPTTCSSTPCVWSATDPTWGYAIPVKIDEWTTNGWGRQVANQLTEDASDLLADLEDYLTGTDIATVDIRTLDFWGKRQLRRRLRKKGLVKRPDESPEDKARWDAWHEARVARERVQDAREMGYDISDEEESMGGDERV</sequence>
<feature type="compositionally biased region" description="Basic and acidic residues" evidence="2">
    <location>
        <begin position="481"/>
        <end position="502"/>
    </location>
</feature>
<feature type="compositionally biased region" description="Basic and acidic residues" evidence="2">
    <location>
        <begin position="510"/>
        <end position="519"/>
    </location>
</feature>
<feature type="compositionally biased region" description="Low complexity" evidence="2">
    <location>
        <begin position="79"/>
        <end position="102"/>
    </location>
</feature>
<feature type="compositionally biased region" description="Polar residues" evidence="2">
    <location>
        <begin position="103"/>
        <end position="112"/>
    </location>
</feature>
<reference evidence="3 4" key="1">
    <citation type="submission" date="2019-12" db="EMBL/GenBank/DDBJ databases">
        <title>A genome sequence resource for the geographically widespread anthracnose pathogen Colletotrichum asianum.</title>
        <authorList>
            <person name="Meng Y."/>
        </authorList>
    </citation>
    <scope>NUCLEOTIDE SEQUENCE [LARGE SCALE GENOMIC DNA]</scope>
    <source>
        <strain evidence="3 4">ICMP 18580</strain>
    </source>
</reference>
<feature type="region of interest" description="Disordered" evidence="2">
    <location>
        <begin position="1"/>
        <end position="131"/>
    </location>
</feature>
<feature type="compositionally biased region" description="Polar residues" evidence="2">
    <location>
        <begin position="52"/>
        <end position="66"/>
    </location>
</feature>
<feature type="compositionally biased region" description="Polar residues" evidence="2">
    <location>
        <begin position="300"/>
        <end position="327"/>
    </location>
</feature>
<feature type="compositionally biased region" description="Low complexity" evidence="2">
    <location>
        <begin position="673"/>
        <end position="689"/>
    </location>
</feature>
<dbReference type="Proteomes" id="UP000434172">
    <property type="component" value="Unassembled WGS sequence"/>
</dbReference>
<feature type="compositionally biased region" description="Basic and acidic residues" evidence="2">
    <location>
        <begin position="355"/>
        <end position="375"/>
    </location>
</feature>
<dbReference type="EMBL" id="WOWK01000055">
    <property type="protein sequence ID" value="KAF0323116.1"/>
    <property type="molecule type" value="Genomic_DNA"/>
</dbReference>
<feature type="compositionally biased region" description="Basic and acidic residues" evidence="2">
    <location>
        <begin position="698"/>
        <end position="720"/>
    </location>
</feature>
<keyword evidence="1" id="KW-0175">Coiled coil</keyword>
<evidence type="ECO:0000256" key="1">
    <source>
        <dbReference type="SAM" id="Coils"/>
    </source>
</evidence>